<evidence type="ECO:0008006" key="4">
    <source>
        <dbReference type="Google" id="ProtNLM"/>
    </source>
</evidence>
<accession>A0A317WQ23</accession>
<dbReference type="Proteomes" id="UP000247233">
    <property type="component" value="Unassembled WGS sequence"/>
</dbReference>
<comment type="caution">
    <text evidence="2">The sequence shown here is derived from an EMBL/GenBank/DDBJ whole genome shotgun (WGS) entry which is preliminary data.</text>
</comment>
<dbReference type="OrthoDB" id="2687876at2759"/>
<feature type="compositionally biased region" description="Polar residues" evidence="1">
    <location>
        <begin position="1"/>
        <end position="16"/>
    </location>
</feature>
<evidence type="ECO:0000256" key="1">
    <source>
        <dbReference type="SAM" id="MobiDB-lite"/>
    </source>
</evidence>
<name>A0A317WQ23_9EURO</name>
<sequence length="267" mass="30300">MSTSSARPSSPINSEMTHAVGSPFPHSDEEVLSLDIYDDFSYRIRRQRRVVYVCVLDRELLPPDWDEQWDTLTVRRGPSGIECTPDEFVPHGLDLERPDLPVAPFYNLLDLTWVNRIGETLWEVEYGQKSWIMKVARFDYELRFIQPEVSVYAALAASRFPMAPKFVGFVYEESKARTIGFLLEKLDGVTPGIQNLAECRETVQLLHRHGIVHGALLKYNFLITDNGAMLFDYGVSTVVGEVDPVVGEQELTSLETQLKSTSTLGRK</sequence>
<dbReference type="SUPFAM" id="SSF56112">
    <property type="entry name" value="Protein kinase-like (PK-like)"/>
    <property type="match status" value="1"/>
</dbReference>
<proteinExistence type="predicted"/>
<dbReference type="GeneID" id="37068650"/>
<evidence type="ECO:0000313" key="3">
    <source>
        <dbReference type="Proteomes" id="UP000247233"/>
    </source>
</evidence>
<keyword evidence="3" id="KW-1185">Reference proteome</keyword>
<evidence type="ECO:0000313" key="2">
    <source>
        <dbReference type="EMBL" id="PWY88145.1"/>
    </source>
</evidence>
<dbReference type="VEuPathDB" id="FungiDB:BO70DRAFT_393868"/>
<dbReference type="RefSeq" id="XP_025401681.1">
    <property type="nucleotide sequence ID" value="XM_025546413.1"/>
</dbReference>
<dbReference type="InterPro" id="IPR011009">
    <property type="entry name" value="Kinase-like_dom_sf"/>
</dbReference>
<dbReference type="STRING" id="1448321.A0A317WQ23"/>
<gene>
    <name evidence="2" type="ORF">BO70DRAFT_393868</name>
</gene>
<dbReference type="EMBL" id="MSFL01000005">
    <property type="protein sequence ID" value="PWY88145.1"/>
    <property type="molecule type" value="Genomic_DNA"/>
</dbReference>
<dbReference type="AlphaFoldDB" id="A0A317WQ23"/>
<protein>
    <recommendedName>
        <fullName evidence="4">Protein kinase domain-containing protein</fullName>
    </recommendedName>
</protein>
<reference evidence="2 3" key="1">
    <citation type="submission" date="2016-12" db="EMBL/GenBank/DDBJ databases">
        <title>The genomes of Aspergillus section Nigri reveals drivers in fungal speciation.</title>
        <authorList>
            <consortium name="DOE Joint Genome Institute"/>
            <person name="Vesth T.C."/>
            <person name="Nybo J."/>
            <person name="Theobald S."/>
            <person name="Brandl J."/>
            <person name="Frisvad J.C."/>
            <person name="Nielsen K.F."/>
            <person name="Lyhne E.K."/>
            <person name="Kogle M.E."/>
            <person name="Kuo A."/>
            <person name="Riley R."/>
            <person name="Clum A."/>
            <person name="Nolan M."/>
            <person name="Lipzen A."/>
            <person name="Salamov A."/>
            <person name="Henrissat B."/>
            <person name="Wiebenga A."/>
            <person name="De Vries R.P."/>
            <person name="Grigoriev I.V."/>
            <person name="Mortensen U.H."/>
            <person name="Andersen M.R."/>
            <person name="Baker S.E."/>
        </authorList>
    </citation>
    <scope>NUCLEOTIDE SEQUENCE [LARGE SCALE GENOMIC DNA]</scope>
    <source>
        <strain evidence="2 3">CBS 117.55</strain>
    </source>
</reference>
<organism evidence="2 3">
    <name type="scientific">Aspergillus heteromorphus CBS 117.55</name>
    <dbReference type="NCBI Taxonomy" id="1448321"/>
    <lineage>
        <taxon>Eukaryota</taxon>
        <taxon>Fungi</taxon>
        <taxon>Dikarya</taxon>
        <taxon>Ascomycota</taxon>
        <taxon>Pezizomycotina</taxon>
        <taxon>Eurotiomycetes</taxon>
        <taxon>Eurotiomycetidae</taxon>
        <taxon>Eurotiales</taxon>
        <taxon>Aspergillaceae</taxon>
        <taxon>Aspergillus</taxon>
        <taxon>Aspergillus subgen. Circumdati</taxon>
    </lineage>
</organism>
<feature type="region of interest" description="Disordered" evidence="1">
    <location>
        <begin position="1"/>
        <end position="25"/>
    </location>
</feature>